<sequence length="611" mass="68794">MPSASHQQFGVPQLITPLTVEKVDEAKSSSFYQAGHPPVKELPNEVLQRIFYWTKSTGNPTCVPFSRTYGPMQLAQISSQWRAVAFGTPAIWRDLQCTVYLSPDKYDRQETIAFIQSWISRAAYMPLSILVLPVDLHSDAANPFSPPRISPRFQNVMRNSAPLPGEHKHAFQPWLLTSNKINLLKDIVIPNAPRIQGLHITFPSYYRHTLALLQQSIYFAQLEEITLKLPIHFLDPQLTPNPTYNLLKNAPRLRKLKLGPFPITSHTQLSIDWSHITHLETGVMATTVFFQIFSQARSLQFCKTALQRFHYAGFTMNAVNPTVQLMPPPNHVQLNVIPNLSIHQLNPNPIPMNPNPNPFHSMNPVPNPVWMNPLGPSEHSNIHIPSLHTLDLSTITSSIAFHENDMNFPNLKVLSLVPCTSNWRDLVFSLLKTTTSLSEFHLDTCGEQEPGTLAAMLSHPALSQLTHLSFRLANLRTMPEPLIPDAIDQETLKAIAFGQFVPCLHTFQIEGKISPEPFGHLLTTKGFISGNDINGSTVVIYPDVSDRSRTRPMGVVAPFKEVKILECPPHLFGNPVLKQIQELVGSGRFIMEMSEKDKWARMNQIGWDTDE</sequence>
<name>A0ACD3AA24_9AGAR</name>
<keyword evidence="2" id="KW-1185">Reference proteome</keyword>
<proteinExistence type="predicted"/>
<accession>A0ACD3AA24</accession>
<gene>
    <name evidence="1" type="ORF">BDN72DRAFT_848582</name>
</gene>
<organism evidence="1 2">
    <name type="scientific">Pluteus cervinus</name>
    <dbReference type="NCBI Taxonomy" id="181527"/>
    <lineage>
        <taxon>Eukaryota</taxon>
        <taxon>Fungi</taxon>
        <taxon>Dikarya</taxon>
        <taxon>Basidiomycota</taxon>
        <taxon>Agaricomycotina</taxon>
        <taxon>Agaricomycetes</taxon>
        <taxon>Agaricomycetidae</taxon>
        <taxon>Agaricales</taxon>
        <taxon>Pluteineae</taxon>
        <taxon>Pluteaceae</taxon>
        <taxon>Pluteus</taxon>
    </lineage>
</organism>
<dbReference type="EMBL" id="ML208576">
    <property type="protein sequence ID" value="TFK62520.1"/>
    <property type="molecule type" value="Genomic_DNA"/>
</dbReference>
<evidence type="ECO:0000313" key="2">
    <source>
        <dbReference type="Proteomes" id="UP000308600"/>
    </source>
</evidence>
<protein>
    <submittedName>
        <fullName evidence="1">Uncharacterized protein</fullName>
    </submittedName>
</protein>
<dbReference type="Proteomes" id="UP000308600">
    <property type="component" value="Unassembled WGS sequence"/>
</dbReference>
<evidence type="ECO:0000313" key="1">
    <source>
        <dbReference type="EMBL" id="TFK62520.1"/>
    </source>
</evidence>
<reference evidence="1 2" key="1">
    <citation type="journal article" date="2019" name="Nat. Ecol. Evol.">
        <title>Megaphylogeny resolves global patterns of mushroom evolution.</title>
        <authorList>
            <person name="Varga T."/>
            <person name="Krizsan K."/>
            <person name="Foldi C."/>
            <person name="Dima B."/>
            <person name="Sanchez-Garcia M."/>
            <person name="Sanchez-Ramirez S."/>
            <person name="Szollosi G.J."/>
            <person name="Szarkandi J.G."/>
            <person name="Papp V."/>
            <person name="Albert L."/>
            <person name="Andreopoulos W."/>
            <person name="Angelini C."/>
            <person name="Antonin V."/>
            <person name="Barry K.W."/>
            <person name="Bougher N.L."/>
            <person name="Buchanan P."/>
            <person name="Buyck B."/>
            <person name="Bense V."/>
            <person name="Catcheside P."/>
            <person name="Chovatia M."/>
            <person name="Cooper J."/>
            <person name="Damon W."/>
            <person name="Desjardin D."/>
            <person name="Finy P."/>
            <person name="Geml J."/>
            <person name="Haridas S."/>
            <person name="Hughes K."/>
            <person name="Justo A."/>
            <person name="Karasinski D."/>
            <person name="Kautmanova I."/>
            <person name="Kiss B."/>
            <person name="Kocsube S."/>
            <person name="Kotiranta H."/>
            <person name="LaButti K.M."/>
            <person name="Lechner B.E."/>
            <person name="Liimatainen K."/>
            <person name="Lipzen A."/>
            <person name="Lukacs Z."/>
            <person name="Mihaltcheva S."/>
            <person name="Morgado L.N."/>
            <person name="Niskanen T."/>
            <person name="Noordeloos M.E."/>
            <person name="Ohm R.A."/>
            <person name="Ortiz-Santana B."/>
            <person name="Ovrebo C."/>
            <person name="Racz N."/>
            <person name="Riley R."/>
            <person name="Savchenko A."/>
            <person name="Shiryaev A."/>
            <person name="Soop K."/>
            <person name="Spirin V."/>
            <person name="Szebenyi C."/>
            <person name="Tomsovsky M."/>
            <person name="Tulloss R.E."/>
            <person name="Uehling J."/>
            <person name="Grigoriev I.V."/>
            <person name="Vagvolgyi C."/>
            <person name="Papp T."/>
            <person name="Martin F.M."/>
            <person name="Miettinen O."/>
            <person name="Hibbett D.S."/>
            <person name="Nagy L.G."/>
        </authorList>
    </citation>
    <scope>NUCLEOTIDE SEQUENCE [LARGE SCALE GENOMIC DNA]</scope>
    <source>
        <strain evidence="1 2">NL-1719</strain>
    </source>
</reference>